<feature type="compositionally biased region" description="Basic and acidic residues" evidence="1">
    <location>
        <begin position="48"/>
        <end position="61"/>
    </location>
</feature>
<protein>
    <submittedName>
        <fullName evidence="2">Uncharacterized protein</fullName>
    </submittedName>
</protein>
<keyword evidence="3" id="KW-1185">Reference proteome</keyword>
<evidence type="ECO:0000256" key="1">
    <source>
        <dbReference type="SAM" id="MobiDB-lite"/>
    </source>
</evidence>
<organism evidence="2 3">
    <name type="scientific">Spirosoma sordidisoli</name>
    <dbReference type="NCBI Taxonomy" id="2502893"/>
    <lineage>
        <taxon>Bacteria</taxon>
        <taxon>Pseudomonadati</taxon>
        <taxon>Bacteroidota</taxon>
        <taxon>Cytophagia</taxon>
        <taxon>Cytophagales</taxon>
        <taxon>Cytophagaceae</taxon>
        <taxon>Spirosoma</taxon>
    </lineage>
</organism>
<dbReference type="EMBL" id="SBLB01000001">
    <property type="protein sequence ID" value="RYC72140.1"/>
    <property type="molecule type" value="Genomic_DNA"/>
</dbReference>
<dbReference type="AlphaFoldDB" id="A0A4Q2UWA7"/>
<dbReference type="RefSeq" id="WP_129601095.1">
    <property type="nucleotide sequence ID" value="NZ_SBLB01000001.1"/>
</dbReference>
<dbReference type="Proteomes" id="UP000290407">
    <property type="component" value="Unassembled WGS sequence"/>
</dbReference>
<evidence type="ECO:0000313" key="2">
    <source>
        <dbReference type="EMBL" id="RYC72140.1"/>
    </source>
</evidence>
<reference evidence="2 3" key="1">
    <citation type="submission" date="2019-01" db="EMBL/GenBank/DDBJ databases">
        <title>Spirosoma flava sp. nov., a propanil-degrading bacterium isolated from herbicide-contaminated soil.</title>
        <authorList>
            <person name="Zhang L."/>
            <person name="Jiang J.-D."/>
        </authorList>
    </citation>
    <scope>NUCLEOTIDE SEQUENCE [LARGE SCALE GENOMIC DNA]</scope>
    <source>
        <strain evidence="2 3">TY50</strain>
    </source>
</reference>
<accession>A0A4Q2UWA7</accession>
<feature type="region of interest" description="Disordered" evidence="1">
    <location>
        <begin position="1"/>
        <end position="64"/>
    </location>
</feature>
<comment type="caution">
    <text evidence="2">The sequence shown here is derived from an EMBL/GenBank/DDBJ whole genome shotgun (WGS) entry which is preliminary data.</text>
</comment>
<evidence type="ECO:0000313" key="3">
    <source>
        <dbReference type="Proteomes" id="UP000290407"/>
    </source>
</evidence>
<sequence length="86" mass="9236">MTVTAGATTVQQPAATAADASDPAKSLSRQPKAPVLARNSATTAKAETTVDSKKARQDEGKSTISRCWKRLMNNVREVTKAHRNKQ</sequence>
<proteinExistence type="predicted"/>
<name>A0A4Q2UWA7_9BACT</name>
<feature type="compositionally biased region" description="Low complexity" evidence="1">
    <location>
        <begin position="1"/>
        <end position="24"/>
    </location>
</feature>
<gene>
    <name evidence="2" type="ORF">EQG79_08500</name>
</gene>